<accession>A0ABR3T1S5</accession>
<protein>
    <submittedName>
        <fullName evidence="2">Uncharacterized protein</fullName>
    </submittedName>
</protein>
<proteinExistence type="predicted"/>
<evidence type="ECO:0000256" key="1">
    <source>
        <dbReference type="SAM" id="MobiDB-lite"/>
    </source>
</evidence>
<evidence type="ECO:0000313" key="2">
    <source>
        <dbReference type="EMBL" id="KAL1633266.1"/>
    </source>
</evidence>
<name>A0ABR3T1S5_9PEZI</name>
<sequence length="375" mass="42775">MEETVDYLHEHAQVWEKTDPIEAGRIEISEIWESIDSAGEPTVKHTTIDAHNLTQWLNTTRPDPTKPFPFLSKCSLRIVWVKIARNEHARYMSASQIDTVVNAFKLNLAYKYYPTSASGATEFSQYNGSRIPSQYAFSHRPKTAAIWTRELKSNTIQAMFFTLEDHIKSFQLLLNRNWRMLDQEMFIAFLCSVMIGVQVDQALTKINEEIRGIEYRTGFHGWNDDLTKLAPNGPERLLQKTGAMSTKAASSLRKLRIITNLHCFVSKQLDSSVSTEALTDDHHKPHDDGEDEGGPPEDYTGRQNDWFNARRESHGRLRSVIALLENRAQEQHNRVEYLQQRVQLQTPVPPGYLFDESACYGIDGIPSGYVCGGLL</sequence>
<keyword evidence="3" id="KW-1185">Reference proteome</keyword>
<feature type="region of interest" description="Disordered" evidence="1">
    <location>
        <begin position="275"/>
        <end position="303"/>
    </location>
</feature>
<gene>
    <name evidence="2" type="ORF">SLS58_011155</name>
</gene>
<dbReference type="EMBL" id="JAKEKT020000160">
    <property type="protein sequence ID" value="KAL1633266.1"/>
    <property type="molecule type" value="Genomic_DNA"/>
</dbReference>
<reference evidence="2 3" key="1">
    <citation type="journal article" date="2023" name="Plant Dis.">
        <title>First Report of Diplodia intermedia Causing Canker and Dieback Diseases on Apple Trees in Canada.</title>
        <authorList>
            <person name="Ellouze W."/>
            <person name="Ilyukhin E."/>
            <person name="Sulman M."/>
            <person name="Ali S."/>
        </authorList>
    </citation>
    <scope>NUCLEOTIDE SEQUENCE [LARGE SCALE GENOMIC DNA]</scope>
    <source>
        <strain evidence="2 3">M45-28</strain>
    </source>
</reference>
<comment type="caution">
    <text evidence="2">The sequence shown here is derived from an EMBL/GenBank/DDBJ whole genome shotgun (WGS) entry which is preliminary data.</text>
</comment>
<dbReference type="Proteomes" id="UP001521184">
    <property type="component" value="Unassembled WGS sequence"/>
</dbReference>
<organism evidence="2 3">
    <name type="scientific">Diplodia intermedia</name>
    <dbReference type="NCBI Taxonomy" id="856260"/>
    <lineage>
        <taxon>Eukaryota</taxon>
        <taxon>Fungi</taxon>
        <taxon>Dikarya</taxon>
        <taxon>Ascomycota</taxon>
        <taxon>Pezizomycotina</taxon>
        <taxon>Dothideomycetes</taxon>
        <taxon>Dothideomycetes incertae sedis</taxon>
        <taxon>Botryosphaeriales</taxon>
        <taxon>Botryosphaeriaceae</taxon>
        <taxon>Diplodia</taxon>
    </lineage>
</organism>
<evidence type="ECO:0000313" key="3">
    <source>
        <dbReference type="Proteomes" id="UP001521184"/>
    </source>
</evidence>